<dbReference type="EMBL" id="LR796236">
    <property type="protein sequence ID" value="CAB4129484.1"/>
    <property type="molecule type" value="Genomic_DNA"/>
</dbReference>
<dbReference type="Gene3D" id="2.60.120.40">
    <property type="match status" value="1"/>
</dbReference>
<protein>
    <submittedName>
        <fullName evidence="1">Uncharacterized protein</fullName>
    </submittedName>
</protein>
<dbReference type="InterPro" id="IPR008983">
    <property type="entry name" value="Tumour_necrosis_fac-like_dom"/>
</dbReference>
<accession>A0A6J5L4V3</accession>
<evidence type="ECO:0000313" key="1">
    <source>
        <dbReference type="EMBL" id="CAB4129484.1"/>
    </source>
</evidence>
<proteinExistence type="predicted"/>
<name>A0A6J5L4V3_9CAUD</name>
<gene>
    <name evidence="1" type="ORF">UFOVP115_27</name>
</gene>
<organism evidence="1">
    <name type="scientific">uncultured Caudovirales phage</name>
    <dbReference type="NCBI Taxonomy" id="2100421"/>
    <lineage>
        <taxon>Viruses</taxon>
        <taxon>Duplodnaviria</taxon>
        <taxon>Heunggongvirae</taxon>
        <taxon>Uroviricota</taxon>
        <taxon>Caudoviricetes</taxon>
        <taxon>Peduoviridae</taxon>
        <taxon>Maltschvirus</taxon>
        <taxon>Maltschvirus maltsch</taxon>
    </lineage>
</organism>
<sequence length="238" mass="25933">MTNTKYHGVYRGVVVNTSDPKGLNRITLRVPQVTGQSVTNWAYPMLGIPVHSRFPYGNFHASARQTAASTTAAYKVGIDTDDGSQFIYLASSDISNSHIHVKYAGVYNIQFSAQFANSSTSIYNANVWIRINGVDVPASTGQLTIPAKHGGVNGQLVSSWNYLNKLKANDYVEFMWQVENTNVFLENIAAGTSPVTPTSPSFAVTFTLAGDYTPVSGDNAWVMFEGGDPNYPLWLGTF</sequence>
<reference evidence="1" key="1">
    <citation type="submission" date="2020-04" db="EMBL/GenBank/DDBJ databases">
        <authorList>
            <person name="Chiriac C."/>
            <person name="Salcher M."/>
            <person name="Ghai R."/>
            <person name="Kavagutti S V."/>
        </authorList>
    </citation>
    <scope>NUCLEOTIDE SEQUENCE</scope>
</reference>